<dbReference type="AlphaFoldDB" id="A0AAV4MCY7"/>
<evidence type="ECO:0000313" key="1">
    <source>
        <dbReference type="EMBL" id="GIX69936.1"/>
    </source>
</evidence>
<comment type="caution">
    <text evidence="1">The sequence shown here is derived from an EMBL/GenBank/DDBJ whole genome shotgun (WGS) entry which is preliminary data.</text>
</comment>
<evidence type="ECO:0000313" key="2">
    <source>
        <dbReference type="Proteomes" id="UP001054945"/>
    </source>
</evidence>
<dbReference type="EMBL" id="BPLR01002095">
    <property type="protein sequence ID" value="GIX69936.1"/>
    <property type="molecule type" value="Genomic_DNA"/>
</dbReference>
<proteinExistence type="predicted"/>
<gene>
    <name evidence="1" type="ORF">CEXT_208281</name>
</gene>
<protein>
    <submittedName>
        <fullName evidence="1">Uncharacterized protein</fullName>
    </submittedName>
</protein>
<reference evidence="1 2" key="1">
    <citation type="submission" date="2021-06" db="EMBL/GenBank/DDBJ databases">
        <title>Caerostris extrusa draft genome.</title>
        <authorList>
            <person name="Kono N."/>
            <person name="Arakawa K."/>
        </authorList>
    </citation>
    <scope>NUCLEOTIDE SEQUENCE [LARGE SCALE GENOMIC DNA]</scope>
</reference>
<keyword evidence="2" id="KW-1185">Reference proteome</keyword>
<accession>A0AAV4MCY7</accession>
<sequence>MLVTVPTNFVDFIIVQMELIKPNPFFNPHPGAFVQRRNTPRNGSLLFKKDLEMEESQPILLLVITAP</sequence>
<organism evidence="1 2">
    <name type="scientific">Caerostris extrusa</name>
    <name type="common">Bark spider</name>
    <name type="synonym">Caerostris bankana</name>
    <dbReference type="NCBI Taxonomy" id="172846"/>
    <lineage>
        <taxon>Eukaryota</taxon>
        <taxon>Metazoa</taxon>
        <taxon>Ecdysozoa</taxon>
        <taxon>Arthropoda</taxon>
        <taxon>Chelicerata</taxon>
        <taxon>Arachnida</taxon>
        <taxon>Araneae</taxon>
        <taxon>Araneomorphae</taxon>
        <taxon>Entelegynae</taxon>
        <taxon>Araneoidea</taxon>
        <taxon>Araneidae</taxon>
        <taxon>Caerostris</taxon>
    </lineage>
</organism>
<name>A0AAV4MCY7_CAEEX</name>
<dbReference type="Proteomes" id="UP001054945">
    <property type="component" value="Unassembled WGS sequence"/>
</dbReference>